<dbReference type="Proteomes" id="UP001320420">
    <property type="component" value="Unassembled WGS sequence"/>
</dbReference>
<feature type="region of interest" description="Disordered" evidence="1">
    <location>
        <begin position="1"/>
        <end position="35"/>
    </location>
</feature>
<feature type="compositionally biased region" description="Low complexity" evidence="1">
    <location>
        <begin position="126"/>
        <end position="141"/>
    </location>
</feature>
<reference evidence="2 3" key="1">
    <citation type="submission" date="2024-02" db="EMBL/GenBank/DDBJ databases">
        <title>De novo assembly and annotation of 12 fungi associated with fruit tree decline syndrome in Ontario, Canada.</title>
        <authorList>
            <person name="Sulman M."/>
            <person name="Ellouze W."/>
            <person name="Ilyukhin E."/>
        </authorList>
    </citation>
    <scope>NUCLEOTIDE SEQUENCE [LARGE SCALE GENOMIC DNA]</scope>
    <source>
        <strain evidence="2 3">M11/M66-122</strain>
    </source>
</reference>
<protein>
    <submittedName>
        <fullName evidence="2">Uncharacterized protein</fullName>
    </submittedName>
</protein>
<dbReference type="EMBL" id="JAKJXP020000036">
    <property type="protein sequence ID" value="KAK7752668.1"/>
    <property type="molecule type" value="Genomic_DNA"/>
</dbReference>
<organism evidence="2 3">
    <name type="scientific">Diatrype stigma</name>
    <dbReference type="NCBI Taxonomy" id="117547"/>
    <lineage>
        <taxon>Eukaryota</taxon>
        <taxon>Fungi</taxon>
        <taxon>Dikarya</taxon>
        <taxon>Ascomycota</taxon>
        <taxon>Pezizomycotina</taxon>
        <taxon>Sordariomycetes</taxon>
        <taxon>Xylariomycetidae</taxon>
        <taxon>Xylariales</taxon>
        <taxon>Diatrypaceae</taxon>
        <taxon>Diatrype</taxon>
    </lineage>
</organism>
<feature type="region of interest" description="Disordered" evidence="1">
    <location>
        <begin position="448"/>
        <end position="468"/>
    </location>
</feature>
<comment type="caution">
    <text evidence="2">The sequence shown here is derived from an EMBL/GenBank/DDBJ whole genome shotgun (WGS) entry which is preliminary data.</text>
</comment>
<gene>
    <name evidence="2" type="ORF">SLS62_005437</name>
</gene>
<feature type="compositionally biased region" description="Polar residues" evidence="1">
    <location>
        <begin position="142"/>
        <end position="155"/>
    </location>
</feature>
<dbReference type="AlphaFoldDB" id="A0AAN9URR0"/>
<sequence>MCGACAGESTSKDELPDPFVNPPKSPYYDAHQRRRPSRPAHIIKESWRLLLVVATIGVASWLTGRRVSWLKADPEQEGDHKLYRQEGERRQIGVPLGLNLTRPAELFWQSYREVLLFDGADVTVSESQSESQSQSPSQKKQYGNSDSNNHNNKGEVQNDWFGDVNVETMLIGEMWSKVEKPVVVKSKDGRRVVEDHSRDDEFHGNKVLRLKAYEKMQLDIAVRAAALRNASREFDRVLGHRARLVQEFMQKGMVWQRRGGQQTVGDTGFTEQQLQQLAKDATAGGGALGHREPVGPGSQGSVFTDGGNGTAPLGLENLATYDSATARSLARTAELLMKELVRQHALLLERLEDGDDGNADGLGAALHRICEVTLPMARRAEGRFLNDLVRASLAAAEHGAAARWRDEKRGGAVHDLEQRICALDAHRAAMRIGVGWLEKRFQIPKKSTQQKLVPAGGGKGGEEEEEEDDWYLRVSETKVRHGHRGRGHVVLHVPELFVWVQGAMELLGAWSTVLMDVEEGVLIALRRKEIAEEKKKMEQEKDEGIDAAQQVDDNGVGTAASSGEFDYEASWQRWKQRNCGATSCYDEATPAARLRHLLGGVMAEKKPLAGEAWDERDRLPDWDVRVWKGIYEKACCQKAALANILKHGEKTPDFPADIRPTRR</sequence>
<evidence type="ECO:0000313" key="2">
    <source>
        <dbReference type="EMBL" id="KAK7752668.1"/>
    </source>
</evidence>
<name>A0AAN9URR0_9PEZI</name>
<proteinExistence type="predicted"/>
<evidence type="ECO:0000256" key="1">
    <source>
        <dbReference type="SAM" id="MobiDB-lite"/>
    </source>
</evidence>
<keyword evidence="3" id="KW-1185">Reference proteome</keyword>
<feature type="region of interest" description="Disordered" evidence="1">
    <location>
        <begin position="126"/>
        <end position="158"/>
    </location>
</feature>
<accession>A0AAN9URR0</accession>
<evidence type="ECO:0000313" key="3">
    <source>
        <dbReference type="Proteomes" id="UP001320420"/>
    </source>
</evidence>